<feature type="compositionally biased region" description="Basic and acidic residues" evidence="1">
    <location>
        <begin position="278"/>
        <end position="288"/>
    </location>
</feature>
<dbReference type="PROSITE" id="PS51294">
    <property type="entry name" value="HTH_MYB"/>
    <property type="match status" value="1"/>
</dbReference>
<feature type="compositionally biased region" description="Low complexity" evidence="1">
    <location>
        <begin position="365"/>
        <end position="376"/>
    </location>
</feature>
<dbReference type="SMART" id="SM00717">
    <property type="entry name" value="SANT"/>
    <property type="match status" value="1"/>
</dbReference>
<accession>A0A9N9B9R5</accession>
<comment type="caution">
    <text evidence="3">The sequence shown here is derived from an EMBL/GenBank/DDBJ whole genome shotgun (WGS) entry which is preliminary data.</text>
</comment>
<feature type="compositionally biased region" description="Polar residues" evidence="1">
    <location>
        <begin position="498"/>
        <end position="523"/>
    </location>
</feature>
<dbReference type="InterPro" id="IPR052833">
    <property type="entry name" value="Telomeric_DNA-bd_trans-reg"/>
</dbReference>
<dbReference type="PANTHER" id="PTHR47807">
    <property type="entry name" value="PROTEIN TBF1"/>
    <property type="match status" value="1"/>
</dbReference>
<dbReference type="EMBL" id="CAJVPV010003678">
    <property type="protein sequence ID" value="CAG8557402.1"/>
    <property type="molecule type" value="Genomic_DNA"/>
</dbReference>
<feature type="region of interest" description="Disordered" evidence="1">
    <location>
        <begin position="365"/>
        <end position="401"/>
    </location>
</feature>
<feature type="region of interest" description="Disordered" evidence="1">
    <location>
        <begin position="498"/>
        <end position="587"/>
    </location>
</feature>
<evidence type="ECO:0000313" key="3">
    <source>
        <dbReference type="EMBL" id="CAG8557402.1"/>
    </source>
</evidence>
<evidence type="ECO:0000259" key="2">
    <source>
        <dbReference type="PROSITE" id="PS51294"/>
    </source>
</evidence>
<feature type="compositionally biased region" description="Polar residues" evidence="1">
    <location>
        <begin position="265"/>
        <end position="277"/>
    </location>
</feature>
<dbReference type="Proteomes" id="UP000789342">
    <property type="component" value="Unassembled WGS sequence"/>
</dbReference>
<protein>
    <submittedName>
        <fullName evidence="3">10110_t:CDS:1</fullName>
    </submittedName>
</protein>
<keyword evidence="4" id="KW-1185">Reference proteome</keyword>
<dbReference type="CDD" id="cd11660">
    <property type="entry name" value="SANT_TRF"/>
    <property type="match status" value="1"/>
</dbReference>
<organism evidence="3 4">
    <name type="scientific">Acaulospora morrowiae</name>
    <dbReference type="NCBI Taxonomy" id="94023"/>
    <lineage>
        <taxon>Eukaryota</taxon>
        <taxon>Fungi</taxon>
        <taxon>Fungi incertae sedis</taxon>
        <taxon>Mucoromycota</taxon>
        <taxon>Glomeromycotina</taxon>
        <taxon>Glomeromycetes</taxon>
        <taxon>Diversisporales</taxon>
        <taxon>Acaulosporaceae</taxon>
        <taxon>Acaulospora</taxon>
    </lineage>
</organism>
<gene>
    <name evidence="3" type="ORF">AMORRO_LOCUS5856</name>
</gene>
<name>A0A9N9B9R5_9GLOM</name>
<dbReference type="InterPro" id="IPR001005">
    <property type="entry name" value="SANT/Myb"/>
</dbReference>
<evidence type="ECO:0000313" key="4">
    <source>
        <dbReference type="Proteomes" id="UP000789342"/>
    </source>
</evidence>
<dbReference type="OrthoDB" id="3366990at2759"/>
<evidence type="ECO:0000256" key="1">
    <source>
        <dbReference type="SAM" id="MobiDB-lite"/>
    </source>
</evidence>
<proteinExistence type="predicted"/>
<dbReference type="GO" id="GO:0003691">
    <property type="term" value="F:double-stranded telomeric DNA binding"/>
    <property type="evidence" value="ECO:0007669"/>
    <property type="project" value="TreeGrafter"/>
</dbReference>
<feature type="compositionally biased region" description="Polar residues" evidence="1">
    <location>
        <begin position="379"/>
        <end position="390"/>
    </location>
</feature>
<dbReference type="PANTHER" id="PTHR47807:SF1">
    <property type="entry name" value="PROTEIN TBF1"/>
    <property type="match status" value="1"/>
</dbReference>
<dbReference type="AlphaFoldDB" id="A0A9N9B9R5"/>
<dbReference type="InterPro" id="IPR017930">
    <property type="entry name" value="Myb_dom"/>
</dbReference>
<dbReference type="InterPro" id="IPR009057">
    <property type="entry name" value="Homeodomain-like_sf"/>
</dbReference>
<dbReference type="Gene3D" id="1.10.10.60">
    <property type="entry name" value="Homeodomain-like"/>
    <property type="match status" value="1"/>
</dbReference>
<dbReference type="SUPFAM" id="SSF46689">
    <property type="entry name" value="Homeodomain-like"/>
    <property type="match status" value="1"/>
</dbReference>
<reference evidence="3" key="1">
    <citation type="submission" date="2021-06" db="EMBL/GenBank/DDBJ databases">
        <authorList>
            <person name="Kallberg Y."/>
            <person name="Tangrot J."/>
            <person name="Rosling A."/>
        </authorList>
    </citation>
    <scope>NUCLEOTIDE SEQUENCE</scope>
    <source>
        <strain evidence="3">CL551</strain>
    </source>
</reference>
<feature type="region of interest" description="Disordered" evidence="1">
    <location>
        <begin position="265"/>
        <end position="292"/>
    </location>
</feature>
<sequence length="677" mass="76028">MSGVLGSSYPNFRLSKSLVYSTAQPFMDEEKENDYGDISQLLIGEDNTQYNKYVSLLERNELDGILDQLPQDDQNSSTTELNEILTKQDTQSTIVEDCLDKQSDFGHDGLFDPQDNNQSSLIDSVTAVTMYLDELPRNLQPEFIQRDAVFRPFYFKYMNSSEEQIAHAIETKLNIDSLSLPYSESSLSNELDDTPLINTENQENAFLNASPSPIACNNPHPSNHTVDPVDATFNDYFLISDESLMGEQELMEKCLWPKRINADAQQTESTLENSQHQQNEEAMNKEATNEEVINEEVTNEKDMNEEGMNEEFANEKVMNEEGMNEEFMNEVTNEEVTNEEVTNEKITNEEATNEKVTNEEIMNEEVTNNQVTNNESTNDEPTNGESTNDEFVNGDAKEDIKVKSEPTTPTFENYDDDLCGSSDAILFSPFHSQKSLPVYLQKPSLLDSPSTFSKNQRVRKSYQARFDDVPTLIFEHEKSNYTSINVNDASVARFQAQSSITPTDSNAKSPSHFNEPQSQSSIPATDASKGPLTQQAPQSTTVSSRDTVDTKEEPVVAAATGTTPDPIVTNVSGDTPGERSLFTNSRNSSVEPSWRHIVKKARSKWTSAELEALEEGMNLFGTSWVQILEKYGRAGGPLRNRNPVQLKDKARNEKLRRIKMEVPLGIFEKATGGYDNE</sequence>
<feature type="domain" description="HTH myb-type" evidence="2">
    <location>
        <begin position="597"/>
        <end position="658"/>
    </location>
</feature>
<dbReference type="GO" id="GO:0010833">
    <property type="term" value="P:telomere maintenance via telomere lengthening"/>
    <property type="evidence" value="ECO:0007669"/>
    <property type="project" value="TreeGrafter"/>
</dbReference>